<reference evidence="1 2" key="1">
    <citation type="journal article" date="2020" name="Sci. Rep.">
        <title>A novel cyanobacterial geosmin producer, revising GeoA distribution and dispersion patterns in Bacteria.</title>
        <authorList>
            <person name="Churro C."/>
            <person name="Semedo-Aguiar A.P."/>
            <person name="Silva A.D."/>
            <person name="Pereira-Leal J.B."/>
            <person name="Leite R.B."/>
        </authorList>
    </citation>
    <scope>NUCLEOTIDE SEQUENCE [LARGE SCALE GENOMIC DNA]</scope>
    <source>
        <strain evidence="1 2">IPMA8</strain>
    </source>
</reference>
<proteinExistence type="predicted"/>
<gene>
    <name evidence="1" type="ORF">E5S67_01900</name>
</gene>
<dbReference type="EMBL" id="SRRZ01000026">
    <property type="protein sequence ID" value="NQE34177.1"/>
    <property type="molecule type" value="Genomic_DNA"/>
</dbReference>
<organism evidence="1 2">
    <name type="scientific">Microcoleus asticus IPMA8</name>
    <dbReference type="NCBI Taxonomy" id="2563858"/>
    <lineage>
        <taxon>Bacteria</taxon>
        <taxon>Bacillati</taxon>
        <taxon>Cyanobacteriota</taxon>
        <taxon>Cyanophyceae</taxon>
        <taxon>Oscillatoriophycideae</taxon>
        <taxon>Oscillatoriales</taxon>
        <taxon>Microcoleaceae</taxon>
        <taxon>Microcoleus</taxon>
        <taxon>Microcoleus asticus</taxon>
    </lineage>
</organism>
<name>A0ABX2CUU3_9CYAN</name>
<keyword evidence="2" id="KW-1185">Reference proteome</keyword>
<comment type="caution">
    <text evidence="1">The sequence shown here is derived from an EMBL/GenBank/DDBJ whole genome shotgun (WGS) entry which is preliminary data.</text>
</comment>
<accession>A0ABX2CUU3</accession>
<dbReference type="RefSeq" id="WP_216670321.1">
    <property type="nucleotide sequence ID" value="NZ_CAWPPK010000179.1"/>
</dbReference>
<evidence type="ECO:0000313" key="2">
    <source>
        <dbReference type="Proteomes" id="UP000702425"/>
    </source>
</evidence>
<evidence type="ECO:0000313" key="1">
    <source>
        <dbReference type="EMBL" id="NQE34177.1"/>
    </source>
</evidence>
<sequence>MDYPRLNTQRDFFDGLLNSDEGILPPGRNLTNVLVVYDREYPAPAQLKESWERFQKGSRPSPDPSVFFY</sequence>
<protein>
    <submittedName>
        <fullName evidence="1">Uncharacterized protein</fullName>
    </submittedName>
</protein>
<dbReference type="Proteomes" id="UP000702425">
    <property type="component" value="Unassembled WGS sequence"/>
</dbReference>